<evidence type="ECO:0000256" key="1">
    <source>
        <dbReference type="SAM" id="Coils"/>
    </source>
</evidence>
<sequence length="367" mass="42720">MSSVIDKINTNDTTNIFVKEKNIDLLWNIIIQNKAFQTSIQTQGEDGKNKLRGYYIRKVKTFIEENIDTNLNVVDFNKQFIAYFIRGFQPNSLDNDSPKRINIDKSIDNEAITVEDIKNERMSEFEDKYKKVQEDFNLYRKNEAPEEVSFADNTNIEPMERTDFQQQVTSTLENRKIDENIFIESTSTTLENTEKNVGVAKWLNLKDKPTDNKIIEGVDANKNNFINQSPSKVYSPQIEVHEIIEPIGTEQREKDGRENKNIEQLTNKINELENKIDTIHQSLQDFFIQNSMQCVEQNEKMNTILTLLTVLTTNETDPMFVPTLNISSNDNEETEDLQDEIQFLHDTDENNDDKKQDSKIVAFSYEI</sequence>
<evidence type="ECO:0000313" key="2">
    <source>
        <dbReference type="EMBL" id="QHT93643.1"/>
    </source>
</evidence>
<dbReference type="AlphaFoldDB" id="A0A6C0IQ46"/>
<name>A0A6C0IQ46_9ZZZZ</name>
<dbReference type="EMBL" id="MN740209">
    <property type="protein sequence ID" value="QHT93643.1"/>
    <property type="molecule type" value="Genomic_DNA"/>
</dbReference>
<feature type="coiled-coil region" evidence="1">
    <location>
        <begin position="255"/>
        <end position="282"/>
    </location>
</feature>
<keyword evidence="1" id="KW-0175">Coiled coil</keyword>
<organism evidence="2">
    <name type="scientific">viral metagenome</name>
    <dbReference type="NCBI Taxonomy" id="1070528"/>
    <lineage>
        <taxon>unclassified sequences</taxon>
        <taxon>metagenomes</taxon>
        <taxon>organismal metagenomes</taxon>
    </lineage>
</organism>
<proteinExistence type="predicted"/>
<protein>
    <submittedName>
        <fullName evidence="2">Uncharacterized protein</fullName>
    </submittedName>
</protein>
<reference evidence="2" key="1">
    <citation type="journal article" date="2020" name="Nature">
        <title>Giant virus diversity and host interactions through global metagenomics.</title>
        <authorList>
            <person name="Schulz F."/>
            <person name="Roux S."/>
            <person name="Paez-Espino D."/>
            <person name="Jungbluth S."/>
            <person name="Walsh D.A."/>
            <person name="Denef V.J."/>
            <person name="McMahon K.D."/>
            <person name="Konstantinidis K.T."/>
            <person name="Eloe-Fadrosh E.A."/>
            <person name="Kyrpides N.C."/>
            <person name="Woyke T."/>
        </authorList>
    </citation>
    <scope>NUCLEOTIDE SEQUENCE</scope>
    <source>
        <strain evidence="2">GVMAG-M-3300024252-29</strain>
    </source>
</reference>
<accession>A0A6C0IQ46</accession>